<dbReference type="Proteomes" id="UP000218542">
    <property type="component" value="Unassembled WGS sequence"/>
</dbReference>
<evidence type="ECO:0000256" key="3">
    <source>
        <dbReference type="ARBA" id="ARBA00022475"/>
    </source>
</evidence>
<reference evidence="8 9" key="1">
    <citation type="journal article" date="2017" name="Environ. Microbiol. Rep.">
        <title>Genetic diversity of marine anaerobic ammonium-oxidizing bacteria as revealed by genomic and proteomic analyses of 'Candidatus Scalindua japonica'.</title>
        <authorList>
            <person name="Oshiki M."/>
            <person name="Mizuto K."/>
            <person name="Kimura Z."/>
            <person name="Kindaichi T."/>
            <person name="Satoh H."/>
            <person name="Okabe S."/>
        </authorList>
    </citation>
    <scope>NUCLEOTIDE SEQUENCE [LARGE SCALE GENOMIC DNA]</scope>
    <source>
        <strain evidence="9">husup-a2</strain>
    </source>
</reference>
<feature type="transmembrane region" description="Helical" evidence="7">
    <location>
        <begin position="43"/>
        <end position="65"/>
    </location>
</feature>
<protein>
    <submittedName>
        <fullName evidence="8">DoxX subfamily protein</fullName>
    </submittedName>
</protein>
<dbReference type="InterPro" id="IPR051907">
    <property type="entry name" value="DoxX-like_oxidoreductase"/>
</dbReference>
<evidence type="ECO:0000256" key="5">
    <source>
        <dbReference type="ARBA" id="ARBA00022989"/>
    </source>
</evidence>
<dbReference type="InterPro" id="IPR032808">
    <property type="entry name" value="DoxX"/>
</dbReference>
<comment type="subcellular location">
    <subcellularLocation>
        <location evidence="1">Cell membrane</location>
        <topology evidence="1">Multi-pass membrane protein</topology>
    </subcellularLocation>
</comment>
<dbReference type="GO" id="GO:0005886">
    <property type="term" value="C:plasma membrane"/>
    <property type="evidence" value="ECO:0007669"/>
    <property type="project" value="UniProtKB-SubCell"/>
</dbReference>
<feature type="transmembrane region" description="Helical" evidence="7">
    <location>
        <begin position="72"/>
        <end position="99"/>
    </location>
</feature>
<evidence type="ECO:0000256" key="1">
    <source>
        <dbReference type="ARBA" id="ARBA00004651"/>
    </source>
</evidence>
<sequence length="148" mass="15778">MIFHKLDKHRDKGLLILRIGIGIMFICHGFPKLTGGPEVWTKLGGALSALGINLAPTGMGFMAAISEVGGGLLLVLGLLTRPACFFLLSTMVVATLMHVNSGDSFVKYSHALESAILFFSLLFIGPGNFSLDEKISKKRKGAESGKGE</sequence>
<accession>A0A286TZV2</accession>
<comment type="similarity">
    <text evidence="2">Belongs to the DoxX family.</text>
</comment>
<keyword evidence="4 7" id="KW-0812">Transmembrane</keyword>
<gene>
    <name evidence="8" type="ORF">SCALIN_C22_0136</name>
</gene>
<evidence type="ECO:0000313" key="8">
    <source>
        <dbReference type="EMBL" id="GAX61425.1"/>
    </source>
</evidence>
<evidence type="ECO:0000313" key="9">
    <source>
        <dbReference type="Proteomes" id="UP000218542"/>
    </source>
</evidence>
<keyword evidence="6 7" id="KW-0472">Membrane</keyword>
<keyword evidence="5 7" id="KW-1133">Transmembrane helix</keyword>
<keyword evidence="9" id="KW-1185">Reference proteome</keyword>
<name>A0A286TZV2_9BACT</name>
<evidence type="ECO:0000256" key="4">
    <source>
        <dbReference type="ARBA" id="ARBA00022692"/>
    </source>
</evidence>
<dbReference type="PANTHER" id="PTHR33452:SF1">
    <property type="entry name" value="INNER MEMBRANE PROTEIN YPHA-RELATED"/>
    <property type="match status" value="1"/>
</dbReference>
<evidence type="ECO:0000256" key="7">
    <source>
        <dbReference type="SAM" id="Phobius"/>
    </source>
</evidence>
<dbReference type="Pfam" id="PF07681">
    <property type="entry name" value="DoxX"/>
    <property type="match status" value="1"/>
</dbReference>
<organism evidence="8 9">
    <name type="scientific">Candidatus Scalindua japonica</name>
    <dbReference type="NCBI Taxonomy" id="1284222"/>
    <lineage>
        <taxon>Bacteria</taxon>
        <taxon>Pseudomonadati</taxon>
        <taxon>Planctomycetota</taxon>
        <taxon>Candidatus Brocadiia</taxon>
        <taxon>Candidatus Brocadiales</taxon>
        <taxon>Candidatus Scalinduaceae</taxon>
        <taxon>Candidatus Scalindua</taxon>
    </lineage>
</organism>
<dbReference type="PANTHER" id="PTHR33452">
    <property type="entry name" value="OXIDOREDUCTASE CATD-RELATED"/>
    <property type="match status" value="1"/>
</dbReference>
<evidence type="ECO:0000256" key="2">
    <source>
        <dbReference type="ARBA" id="ARBA00006679"/>
    </source>
</evidence>
<dbReference type="EMBL" id="BAOS01000022">
    <property type="protein sequence ID" value="GAX61425.1"/>
    <property type="molecule type" value="Genomic_DNA"/>
</dbReference>
<feature type="transmembrane region" description="Helical" evidence="7">
    <location>
        <begin position="111"/>
        <end position="131"/>
    </location>
</feature>
<dbReference type="OrthoDB" id="9813193at2"/>
<dbReference type="AlphaFoldDB" id="A0A286TZV2"/>
<feature type="transmembrane region" description="Helical" evidence="7">
    <location>
        <begin position="12"/>
        <end position="31"/>
    </location>
</feature>
<keyword evidence="3" id="KW-1003">Cell membrane</keyword>
<evidence type="ECO:0000256" key="6">
    <source>
        <dbReference type="ARBA" id="ARBA00023136"/>
    </source>
</evidence>
<comment type="caution">
    <text evidence="8">The sequence shown here is derived from an EMBL/GenBank/DDBJ whole genome shotgun (WGS) entry which is preliminary data.</text>
</comment>
<proteinExistence type="inferred from homology"/>